<reference evidence="1 2" key="1">
    <citation type="journal article" date="2021" name="J. Hered.">
        <title>A chromosome-level genome assembly of the parasitoid wasp, Cotesia glomerata (Hymenoptera: Braconidae).</title>
        <authorList>
            <person name="Pinto B.J."/>
            <person name="Weis J.J."/>
            <person name="Gamble T."/>
            <person name="Ode P.J."/>
            <person name="Paul R."/>
            <person name="Zaspel J.M."/>
        </authorList>
    </citation>
    <scope>NUCLEOTIDE SEQUENCE [LARGE SCALE GENOMIC DNA]</scope>
    <source>
        <strain evidence="1">CgM1</strain>
    </source>
</reference>
<organism evidence="1 2">
    <name type="scientific">Cotesia glomerata</name>
    <name type="common">Lepidopteran parasitic wasp</name>
    <name type="synonym">Apanteles glomeratus</name>
    <dbReference type="NCBI Taxonomy" id="32391"/>
    <lineage>
        <taxon>Eukaryota</taxon>
        <taxon>Metazoa</taxon>
        <taxon>Ecdysozoa</taxon>
        <taxon>Arthropoda</taxon>
        <taxon>Hexapoda</taxon>
        <taxon>Insecta</taxon>
        <taxon>Pterygota</taxon>
        <taxon>Neoptera</taxon>
        <taxon>Endopterygota</taxon>
        <taxon>Hymenoptera</taxon>
        <taxon>Apocrita</taxon>
        <taxon>Ichneumonoidea</taxon>
        <taxon>Braconidae</taxon>
        <taxon>Microgastrinae</taxon>
        <taxon>Cotesia</taxon>
    </lineage>
</organism>
<dbReference type="AlphaFoldDB" id="A0AAV7IJ52"/>
<comment type="caution">
    <text evidence="1">The sequence shown here is derived from an EMBL/GenBank/DDBJ whole genome shotgun (WGS) entry which is preliminary data.</text>
</comment>
<proteinExistence type="predicted"/>
<evidence type="ECO:0000313" key="1">
    <source>
        <dbReference type="EMBL" id="KAH0552481.1"/>
    </source>
</evidence>
<gene>
    <name evidence="1" type="ORF">KQX54_010775</name>
</gene>
<keyword evidence="2" id="KW-1185">Reference proteome</keyword>
<protein>
    <submittedName>
        <fullName evidence="1">Uncharacterized protein</fullName>
    </submittedName>
</protein>
<name>A0AAV7IJ52_COTGL</name>
<dbReference type="EMBL" id="JAHXZJ010001492">
    <property type="protein sequence ID" value="KAH0552481.1"/>
    <property type="molecule type" value="Genomic_DNA"/>
</dbReference>
<sequence>MILSIDLHIDAMGLTAMSIRQKNMLKLPYRENGAAVIKQLQQIPIEFKRPTDPKNMKLVGIINYHPPTACKTRTQSLNVRKKVMRRKNIRNVEKDDDKENEDHHIDWKPVGHYVAICERRDGSWVLYDNQKKKKKKIVRKSLDVQIALMLYAVAR</sequence>
<accession>A0AAV7IJ52</accession>
<evidence type="ECO:0000313" key="2">
    <source>
        <dbReference type="Proteomes" id="UP000826195"/>
    </source>
</evidence>
<dbReference type="Proteomes" id="UP000826195">
    <property type="component" value="Unassembled WGS sequence"/>
</dbReference>